<evidence type="ECO:0000256" key="4">
    <source>
        <dbReference type="ARBA" id="ARBA00023015"/>
    </source>
</evidence>
<feature type="compositionally biased region" description="Low complexity" evidence="8">
    <location>
        <begin position="286"/>
        <end position="303"/>
    </location>
</feature>
<proteinExistence type="predicted"/>
<comment type="caution">
    <text evidence="10">The sequence shown here is derived from an EMBL/GenBank/DDBJ whole genome shotgun (WGS) entry which is preliminary data.</text>
</comment>
<evidence type="ECO:0000256" key="5">
    <source>
        <dbReference type="ARBA" id="ARBA00023163"/>
    </source>
</evidence>
<comment type="subcellular location">
    <subcellularLocation>
        <location evidence="1 7">Nucleus</location>
    </subcellularLocation>
</comment>
<dbReference type="Pfam" id="PF08295">
    <property type="entry name" value="Sin3_corepress"/>
    <property type="match status" value="1"/>
</dbReference>
<feature type="region of interest" description="Disordered" evidence="8">
    <location>
        <begin position="277"/>
        <end position="316"/>
    </location>
</feature>
<dbReference type="PANTHER" id="PTHR12346">
    <property type="entry name" value="SIN3B-RELATED"/>
    <property type="match status" value="1"/>
</dbReference>
<evidence type="ECO:0000313" key="11">
    <source>
        <dbReference type="Proteomes" id="UP000799772"/>
    </source>
</evidence>
<dbReference type="SUPFAM" id="SSF47762">
    <property type="entry name" value="PAH2 domain"/>
    <property type="match status" value="3"/>
</dbReference>
<keyword evidence="4" id="KW-0805">Transcription regulation</keyword>
<dbReference type="InterPro" id="IPR013194">
    <property type="entry name" value="HDAC_interact_dom"/>
</dbReference>
<dbReference type="InterPro" id="IPR039774">
    <property type="entry name" value="Sin3-like"/>
</dbReference>
<dbReference type="GO" id="GO:0010628">
    <property type="term" value="P:positive regulation of gene expression"/>
    <property type="evidence" value="ECO:0007669"/>
    <property type="project" value="UniProtKB-ARBA"/>
</dbReference>
<name>A0A9P4IKH2_9PEZI</name>
<dbReference type="FunFam" id="1.20.1160.11:FF:000002">
    <property type="entry name" value="Paired amphipathic helix protein SIN3"/>
    <property type="match status" value="1"/>
</dbReference>
<evidence type="ECO:0000256" key="6">
    <source>
        <dbReference type="ARBA" id="ARBA00023242"/>
    </source>
</evidence>
<dbReference type="PANTHER" id="PTHR12346:SF0">
    <property type="entry name" value="SIN3A, ISOFORM G"/>
    <property type="match status" value="1"/>
</dbReference>
<keyword evidence="11" id="KW-1185">Reference proteome</keyword>
<dbReference type="EMBL" id="ML978125">
    <property type="protein sequence ID" value="KAF2100142.1"/>
    <property type="molecule type" value="Genomic_DNA"/>
</dbReference>
<dbReference type="GO" id="GO:0003714">
    <property type="term" value="F:transcription corepressor activity"/>
    <property type="evidence" value="ECO:0007669"/>
    <property type="project" value="InterPro"/>
</dbReference>
<dbReference type="FunFam" id="1.20.1160.11:FF:000003">
    <property type="entry name" value="Paired amphipathic helix SIN3-like protein"/>
    <property type="match status" value="1"/>
</dbReference>
<feature type="compositionally biased region" description="Basic and acidic residues" evidence="8">
    <location>
        <begin position="1"/>
        <end position="14"/>
    </location>
</feature>
<evidence type="ECO:0000256" key="1">
    <source>
        <dbReference type="ARBA" id="ARBA00004123"/>
    </source>
</evidence>
<feature type="compositionally biased region" description="Pro residues" evidence="8">
    <location>
        <begin position="591"/>
        <end position="606"/>
    </location>
</feature>
<dbReference type="Pfam" id="PF02671">
    <property type="entry name" value="PAH"/>
    <property type="match status" value="3"/>
</dbReference>
<dbReference type="Proteomes" id="UP000799772">
    <property type="component" value="Unassembled WGS sequence"/>
</dbReference>
<feature type="compositionally biased region" description="Basic and acidic residues" evidence="8">
    <location>
        <begin position="21"/>
        <end position="41"/>
    </location>
</feature>
<dbReference type="OrthoDB" id="10265969at2759"/>
<keyword evidence="3" id="KW-0677">Repeat</keyword>
<accession>A0A9P4IKH2</accession>
<dbReference type="SMART" id="SM00761">
    <property type="entry name" value="HDAC_interact"/>
    <property type="match status" value="1"/>
</dbReference>
<dbReference type="Gene3D" id="1.20.1160.11">
    <property type="entry name" value="Paired amphipathic helix"/>
    <property type="match status" value="3"/>
</dbReference>
<keyword evidence="6 7" id="KW-0539">Nucleus</keyword>
<evidence type="ECO:0000259" key="9">
    <source>
        <dbReference type="SMART" id="SM00761"/>
    </source>
</evidence>
<dbReference type="PROSITE" id="PS51477">
    <property type="entry name" value="PAH"/>
    <property type="match status" value="3"/>
</dbReference>
<evidence type="ECO:0000313" key="10">
    <source>
        <dbReference type="EMBL" id="KAF2100142.1"/>
    </source>
</evidence>
<dbReference type="Pfam" id="PF16879">
    <property type="entry name" value="Sin3a_C"/>
    <property type="match status" value="1"/>
</dbReference>
<dbReference type="FunFam" id="1.20.1160.11:FF:000001">
    <property type="entry name" value="Paired amphipathic helix protein Sin3"/>
    <property type="match status" value="1"/>
</dbReference>
<dbReference type="InterPro" id="IPR003822">
    <property type="entry name" value="PAH"/>
</dbReference>
<organism evidence="10 11">
    <name type="scientific">Rhizodiscina lignyota</name>
    <dbReference type="NCBI Taxonomy" id="1504668"/>
    <lineage>
        <taxon>Eukaryota</taxon>
        <taxon>Fungi</taxon>
        <taxon>Dikarya</taxon>
        <taxon>Ascomycota</taxon>
        <taxon>Pezizomycotina</taxon>
        <taxon>Dothideomycetes</taxon>
        <taxon>Pleosporomycetidae</taxon>
        <taxon>Aulographales</taxon>
        <taxon>Rhizodiscinaceae</taxon>
        <taxon>Rhizodiscina</taxon>
    </lineage>
</organism>
<evidence type="ECO:0000256" key="8">
    <source>
        <dbReference type="SAM" id="MobiDB-lite"/>
    </source>
</evidence>
<feature type="non-terminal residue" evidence="10">
    <location>
        <position position="1"/>
    </location>
</feature>
<feature type="region of interest" description="Disordered" evidence="8">
    <location>
        <begin position="90"/>
        <end position="127"/>
    </location>
</feature>
<protein>
    <recommendedName>
        <fullName evidence="9">Histone deacetylase interacting domain-containing protein</fullName>
    </recommendedName>
</protein>
<feature type="region of interest" description="Disordered" evidence="8">
    <location>
        <begin position="510"/>
        <end position="611"/>
    </location>
</feature>
<evidence type="ECO:0000256" key="3">
    <source>
        <dbReference type="ARBA" id="ARBA00022737"/>
    </source>
</evidence>
<gene>
    <name evidence="10" type="ORF">NA57DRAFT_17396</name>
</gene>
<dbReference type="InterPro" id="IPR036600">
    <property type="entry name" value="PAH_sf"/>
</dbReference>
<sequence>SDRNQTLIDQKDNEPQQSGDIHTRDTDQQEREISERQHLESSHAQAQPQPHENHAGSVPLHQPVAVAPVRSIHGPNGILGGASAPVNGPMSLNAQLGAPTGPANVFGGGPSAQNEPPPRAQPAQATPQTLPAASFASSTAATVQQSQAAMVGQGQQPILNDALSYLDQVKVQFAERPDVYNKFLDIMKDFKSGAIDTPGVIDRVSNLFAGNPNLIQGFNTFLPPGYKIECGTTDNPNAIRVTTPMGTITSQLPTRPQSNPRQVALGANGMASDDRAYYEGGSRNTSGAWQSQAAQGAQDSAYGADRRGASGAGYAGSIAQNTSAPLSPEVQRAQQIANQDAAMIHQQEQRGVSQLQNAASVAGSGQGVSSIPGVSLTSFSEQAVNGLGGILPQGMQAGALEKRGPVEFNHAISYVNKIKNRFSAQPDIYKQFLEILQTYQRESKPIQEVYGQVTQLFSSAPDLLEDFKQFLPESAAHAKAMAASRGEEAMLSNMRNDPAYVAAMPQQLHTPRQDQTRMPPLGNFAPTPNTGRETKRKRQDRQAPGPSSAATAMPVGPDASAQAMRAGYPGGHVAKKQPHGVKPVTATDLPPVSPTLVPPQPSPLPPSTSKMPTPDELQFFERAKKFISNKSGTNEFLKLCQLFSEQLIDKSSLMRRAHNYFGSNPELMQFFKKFMEYKDEDEEIENKPRARGSPGRVALMSCRSYGPSYRLLPKRETQAVCSGRDELCRSVLNDEWASHPTWASEDSGFVAHRKNIHEEGLHRIEEERHDYDFNIEACSRTVQLLEPIAQQMLIASPEDRAGMQLPPGLGGQSETIYKRVIMKIYGRDRGKIVIEEMFRQPYNVIPTVLNRIKQRLEEWKGAQREWEKVWREQTQKIFWRSLDHQSIGAKMADKRQFQTKTLQNEIQVKFQEQKDRRDRGVGTRKFQFSWDIEDVDVLFDAARLVLVFAQMSHQGETTTLEEFLKDFVSTFFGIDRAKIEQSLEMAWHVPSSSDEMDIATPGTNEFASRTRINGRGANLHRAVLERGRAGRTLQPDLDVSVASGSRATTPGVASAAEDDGAAPMEGVEDMQPTEPHMEKWMEYPADGNFANGQQIAINEPFTRTHYHMFCNLPIYCFVRMFLILYERLYNLKKVEADVHDLIRKAMAPKPARDLGMIDKYPSDFFTDVSENANFYQQMIGLFEENLRGDIEVGHIEETLRRYYLENGWQLYSFDKLLASLARFALAVRAGDSKDKTWDIWLAFKKDRAKSETTHEEELAVRRTVQKYIKEGDMYRITLANPTTRVYIRLFPTDETTFDLTEYTEERNWRFYVSAWLHVEPTEGIRDDKVQVPFLRRQHLGEALAASDEMIVSNESLKVRVPLENYKPNFEPDCWEYIINPRALTQTKETEEEMEQRNEQAAEIAEEKIVLNSPWTKDMAKGAVDAKNQEFRHALDE</sequence>
<reference evidence="10" key="1">
    <citation type="journal article" date="2020" name="Stud. Mycol.">
        <title>101 Dothideomycetes genomes: a test case for predicting lifestyles and emergence of pathogens.</title>
        <authorList>
            <person name="Haridas S."/>
            <person name="Albert R."/>
            <person name="Binder M."/>
            <person name="Bloem J."/>
            <person name="Labutti K."/>
            <person name="Salamov A."/>
            <person name="Andreopoulos B."/>
            <person name="Baker S."/>
            <person name="Barry K."/>
            <person name="Bills G."/>
            <person name="Bluhm B."/>
            <person name="Cannon C."/>
            <person name="Castanera R."/>
            <person name="Culley D."/>
            <person name="Daum C."/>
            <person name="Ezra D."/>
            <person name="Gonzalez J."/>
            <person name="Henrissat B."/>
            <person name="Kuo A."/>
            <person name="Liang C."/>
            <person name="Lipzen A."/>
            <person name="Lutzoni F."/>
            <person name="Magnuson J."/>
            <person name="Mondo S."/>
            <person name="Nolan M."/>
            <person name="Ohm R."/>
            <person name="Pangilinan J."/>
            <person name="Park H.-J."/>
            <person name="Ramirez L."/>
            <person name="Alfaro M."/>
            <person name="Sun H."/>
            <person name="Tritt A."/>
            <person name="Yoshinaga Y."/>
            <person name="Zwiers L.-H."/>
            <person name="Turgeon B."/>
            <person name="Goodwin S."/>
            <person name="Spatafora J."/>
            <person name="Crous P."/>
            <person name="Grigoriev I."/>
        </authorList>
    </citation>
    <scope>NUCLEOTIDE SEQUENCE</scope>
    <source>
        <strain evidence="10">CBS 133067</strain>
    </source>
</reference>
<evidence type="ECO:0000256" key="2">
    <source>
        <dbReference type="ARBA" id="ARBA00022491"/>
    </source>
</evidence>
<keyword evidence="2" id="KW-0678">Repressor</keyword>
<dbReference type="GO" id="GO:0000122">
    <property type="term" value="P:negative regulation of transcription by RNA polymerase II"/>
    <property type="evidence" value="ECO:0007669"/>
    <property type="project" value="TreeGrafter"/>
</dbReference>
<dbReference type="InterPro" id="IPR031693">
    <property type="entry name" value="Sin3_C"/>
</dbReference>
<feature type="region of interest" description="Disordered" evidence="8">
    <location>
        <begin position="1"/>
        <end position="62"/>
    </location>
</feature>
<keyword evidence="5" id="KW-0804">Transcription</keyword>
<feature type="region of interest" description="Disordered" evidence="8">
    <location>
        <begin position="1041"/>
        <end position="1069"/>
    </location>
</feature>
<evidence type="ECO:0000256" key="7">
    <source>
        <dbReference type="PROSITE-ProRule" id="PRU00810"/>
    </source>
</evidence>
<dbReference type="GO" id="GO:0033698">
    <property type="term" value="C:Rpd3L complex"/>
    <property type="evidence" value="ECO:0007669"/>
    <property type="project" value="UniProtKB-ARBA"/>
</dbReference>
<feature type="domain" description="Histone deacetylase interacting" evidence="9">
    <location>
        <begin position="701"/>
        <end position="802"/>
    </location>
</feature>
<feature type="non-terminal residue" evidence="10">
    <location>
        <position position="1436"/>
    </location>
</feature>